<name>A0A833PE97_ACIBZ</name>
<dbReference type="AlphaFoldDB" id="A0A833PE97"/>
<sequence>MSKIELLVGDIAPHFPTLEFIKGQPISAFESGRIYVLECWAPWCRPCIDAIPHISKLQKKYPKISFIGVAVWEANINDVHQVVSDMGDQMDYRVAYNTIEVNEKEGDVPRNWLRPAGEEGIPTAFIIEQTGKIAWFGHPNEIDTVLEKLINNEFDIVEAAQVYCEYLEKNLIRERKDLYRVLDRLQSDNDIHSAIKVCEEAFIENIRLEQFMGIEKLNLLIRSNKCVEALSYSKHLIENIEQNDIISFENVGSSIVNTVYQNTEIEEWFSLLNYAIGILIDLDQLTVSSDNYYLKFRITRSLALALLAIQQPQEALEYVELGLEYAIKSGFPKDNQDLYTDLISLCKKQISIDQVKIENDTKVICDSSGCRLK</sequence>
<dbReference type="PANTHER" id="PTHR42852:SF18">
    <property type="entry name" value="CHROMOSOME UNDETERMINED SCAFFOLD_47, WHOLE GENOME SHOTGUN SEQUENCE"/>
    <property type="match status" value="1"/>
</dbReference>
<reference evidence="3" key="1">
    <citation type="journal article" date="2020" name="MBio">
        <title>Horizontal gene transfer to a defensive symbiont with a reduced genome amongst a multipartite beetle microbiome.</title>
        <authorList>
            <person name="Waterworth S.C."/>
            <person name="Florez L.V."/>
            <person name="Rees E.R."/>
            <person name="Hertweck C."/>
            <person name="Kaltenpoth M."/>
            <person name="Kwan J.C."/>
        </authorList>
    </citation>
    <scope>NUCLEOTIDE SEQUENCE [LARGE SCALE GENOMIC DNA]</scope>
</reference>
<dbReference type="PROSITE" id="PS51352">
    <property type="entry name" value="THIOREDOXIN_2"/>
    <property type="match status" value="1"/>
</dbReference>
<dbReference type="SUPFAM" id="SSF52833">
    <property type="entry name" value="Thioredoxin-like"/>
    <property type="match status" value="1"/>
</dbReference>
<dbReference type="CDD" id="cd02966">
    <property type="entry name" value="TlpA_like_family"/>
    <property type="match status" value="1"/>
</dbReference>
<organism evidence="2 3">
    <name type="scientific">Acinetobacter bereziniae</name>
    <name type="common">Acinetobacter genomosp. 10</name>
    <dbReference type="NCBI Taxonomy" id="106648"/>
    <lineage>
        <taxon>Bacteria</taxon>
        <taxon>Pseudomonadati</taxon>
        <taxon>Pseudomonadota</taxon>
        <taxon>Gammaproteobacteria</taxon>
        <taxon>Moraxellales</taxon>
        <taxon>Moraxellaceae</taxon>
        <taxon>Acinetobacter</taxon>
    </lineage>
</organism>
<protein>
    <submittedName>
        <fullName evidence="2">Thiol-disulfide oxidoreductase ResA</fullName>
    </submittedName>
</protein>
<dbReference type="Gene3D" id="3.40.30.10">
    <property type="entry name" value="Glutaredoxin"/>
    <property type="match status" value="1"/>
</dbReference>
<dbReference type="EMBL" id="WNDP01000043">
    <property type="protein sequence ID" value="KAF1025253.1"/>
    <property type="molecule type" value="Genomic_DNA"/>
</dbReference>
<dbReference type="PANTHER" id="PTHR42852">
    <property type="entry name" value="THIOL:DISULFIDE INTERCHANGE PROTEIN DSBE"/>
    <property type="match status" value="1"/>
</dbReference>
<dbReference type="Pfam" id="PF00085">
    <property type="entry name" value="Thioredoxin"/>
    <property type="match status" value="1"/>
</dbReference>
<dbReference type="InterPro" id="IPR013766">
    <property type="entry name" value="Thioredoxin_domain"/>
</dbReference>
<evidence type="ECO:0000259" key="1">
    <source>
        <dbReference type="PROSITE" id="PS51352"/>
    </source>
</evidence>
<evidence type="ECO:0000313" key="3">
    <source>
        <dbReference type="Proteomes" id="UP000490535"/>
    </source>
</evidence>
<evidence type="ECO:0000313" key="2">
    <source>
        <dbReference type="EMBL" id="KAF1025253.1"/>
    </source>
</evidence>
<gene>
    <name evidence="2" type="primary">resA</name>
    <name evidence="2" type="ORF">GAK29_02042</name>
</gene>
<feature type="domain" description="Thioredoxin" evidence="1">
    <location>
        <begin position="6"/>
        <end position="155"/>
    </location>
</feature>
<comment type="caution">
    <text evidence="2">The sequence shown here is derived from an EMBL/GenBank/DDBJ whole genome shotgun (WGS) entry which is preliminary data.</text>
</comment>
<dbReference type="InterPro" id="IPR036249">
    <property type="entry name" value="Thioredoxin-like_sf"/>
</dbReference>
<dbReference type="Proteomes" id="UP000490535">
    <property type="component" value="Unassembled WGS sequence"/>
</dbReference>
<proteinExistence type="predicted"/>
<dbReference type="InterPro" id="IPR050553">
    <property type="entry name" value="Thioredoxin_ResA/DsbE_sf"/>
</dbReference>
<accession>A0A833PE97</accession>